<protein>
    <recommendedName>
        <fullName evidence="8">Aspartate aminotransferase family protein</fullName>
    </recommendedName>
</protein>
<dbReference type="GO" id="GO:0008483">
    <property type="term" value="F:transaminase activity"/>
    <property type="evidence" value="ECO:0007669"/>
    <property type="project" value="UniProtKB-KW"/>
</dbReference>
<dbReference type="AlphaFoldDB" id="A0A2M8KT28"/>
<evidence type="ECO:0000313" key="7">
    <source>
        <dbReference type="Proteomes" id="UP000229554"/>
    </source>
</evidence>
<sequence length="392" mass="43023">MNYQTIQNNFLASTYPNRGITFVRGKGSYLYDENGKEYLDMLGGSYGVNILGYGIPNITHALAKQIEHLTVLHSSFPNDMRSKATLKLVKCFRQSGFTNLGRVYWSNSGAESVEAAIKFAILHTKKQTLIAAKNSYHGKTFGALSVNNSGNGKYQKPFKNILLPVDWVDFGSIESLERVISSNHAAVILEPIQGEGGVVVPPPDYFPKVYALCKKFKVPLIIDEVQTGLGRTGTFFNSRRYVARGFNCDIICLGKGLAYGLPVGATAISDNINSSLTKGIHTSTLGGNPLSMAGVYETLNYFEHNQNLLRDVVTKSNYMFVELEKLKKISSIISGISGTGFMVGIELTVDPMEILKKLQDKGIIAAPTSTNRIRFLPALTIQKKSLKIALQC</sequence>
<dbReference type="FunFam" id="3.40.640.10:FF:000004">
    <property type="entry name" value="Acetylornithine aminotransferase"/>
    <property type="match status" value="1"/>
</dbReference>
<dbReference type="Proteomes" id="UP000229554">
    <property type="component" value="Unassembled WGS sequence"/>
</dbReference>
<evidence type="ECO:0000256" key="3">
    <source>
        <dbReference type="ARBA" id="ARBA00022679"/>
    </source>
</evidence>
<dbReference type="Gene3D" id="3.90.1150.10">
    <property type="entry name" value="Aspartate Aminotransferase, domain 1"/>
    <property type="match status" value="1"/>
</dbReference>
<dbReference type="SUPFAM" id="SSF53383">
    <property type="entry name" value="PLP-dependent transferases"/>
    <property type="match status" value="1"/>
</dbReference>
<gene>
    <name evidence="6" type="ORF">COU88_01680</name>
</gene>
<dbReference type="PANTHER" id="PTHR11986:SF79">
    <property type="entry name" value="ACETYLORNITHINE AMINOTRANSFERASE, MITOCHONDRIAL"/>
    <property type="match status" value="1"/>
</dbReference>
<keyword evidence="3" id="KW-0808">Transferase</keyword>
<dbReference type="PIRSF" id="PIRSF000521">
    <property type="entry name" value="Transaminase_4ab_Lys_Orn"/>
    <property type="match status" value="1"/>
</dbReference>
<keyword evidence="2" id="KW-0032">Aminotransferase</keyword>
<dbReference type="GO" id="GO:0042802">
    <property type="term" value="F:identical protein binding"/>
    <property type="evidence" value="ECO:0007669"/>
    <property type="project" value="TreeGrafter"/>
</dbReference>
<organism evidence="6 7">
    <name type="scientific">Candidatus Roizmanbacteria bacterium CG10_big_fil_rev_8_21_14_0_10_39_6</name>
    <dbReference type="NCBI Taxonomy" id="1974853"/>
    <lineage>
        <taxon>Bacteria</taxon>
        <taxon>Candidatus Roizmaniibacteriota</taxon>
    </lineage>
</organism>
<dbReference type="InterPro" id="IPR050103">
    <property type="entry name" value="Class-III_PLP-dep_AT"/>
</dbReference>
<dbReference type="CDD" id="cd00610">
    <property type="entry name" value="OAT_like"/>
    <property type="match status" value="1"/>
</dbReference>
<dbReference type="PANTHER" id="PTHR11986">
    <property type="entry name" value="AMINOTRANSFERASE CLASS III"/>
    <property type="match status" value="1"/>
</dbReference>
<reference evidence="7" key="1">
    <citation type="submission" date="2017-09" db="EMBL/GenBank/DDBJ databases">
        <title>Depth-based differentiation of microbial function through sediment-hosted aquifers and enrichment of novel symbionts in the deep terrestrial subsurface.</title>
        <authorList>
            <person name="Probst A.J."/>
            <person name="Ladd B."/>
            <person name="Jarett J.K."/>
            <person name="Geller-Mcgrath D.E."/>
            <person name="Sieber C.M.K."/>
            <person name="Emerson J.B."/>
            <person name="Anantharaman K."/>
            <person name="Thomas B.C."/>
            <person name="Malmstrom R."/>
            <person name="Stieglmeier M."/>
            <person name="Klingl A."/>
            <person name="Woyke T."/>
            <person name="Ryan C.M."/>
            <person name="Banfield J.F."/>
        </authorList>
    </citation>
    <scope>NUCLEOTIDE SEQUENCE [LARGE SCALE GENOMIC DNA]</scope>
</reference>
<dbReference type="InterPro" id="IPR015422">
    <property type="entry name" value="PyrdxlP-dep_Trfase_small"/>
</dbReference>
<dbReference type="InterPro" id="IPR015421">
    <property type="entry name" value="PyrdxlP-dep_Trfase_major"/>
</dbReference>
<evidence type="ECO:0000256" key="5">
    <source>
        <dbReference type="RuleBase" id="RU003560"/>
    </source>
</evidence>
<accession>A0A2M8KT28</accession>
<dbReference type="InterPro" id="IPR005814">
    <property type="entry name" value="Aminotrans_3"/>
</dbReference>
<dbReference type="InterPro" id="IPR015424">
    <property type="entry name" value="PyrdxlP-dep_Trfase"/>
</dbReference>
<evidence type="ECO:0008006" key="8">
    <source>
        <dbReference type="Google" id="ProtNLM"/>
    </source>
</evidence>
<comment type="cofactor">
    <cofactor evidence="1">
        <name>pyridoxal 5'-phosphate</name>
        <dbReference type="ChEBI" id="CHEBI:597326"/>
    </cofactor>
</comment>
<dbReference type="GO" id="GO:0030170">
    <property type="term" value="F:pyridoxal phosphate binding"/>
    <property type="evidence" value="ECO:0007669"/>
    <property type="project" value="InterPro"/>
</dbReference>
<evidence type="ECO:0000256" key="2">
    <source>
        <dbReference type="ARBA" id="ARBA00022576"/>
    </source>
</evidence>
<evidence type="ECO:0000256" key="1">
    <source>
        <dbReference type="ARBA" id="ARBA00001933"/>
    </source>
</evidence>
<name>A0A2M8KT28_9BACT</name>
<comment type="similarity">
    <text evidence="5">Belongs to the class-III pyridoxal-phosphate-dependent aminotransferase family.</text>
</comment>
<feature type="non-terminal residue" evidence="6">
    <location>
        <position position="392"/>
    </location>
</feature>
<keyword evidence="4 5" id="KW-0663">Pyridoxal phosphate</keyword>
<dbReference type="Gene3D" id="3.40.640.10">
    <property type="entry name" value="Type I PLP-dependent aspartate aminotransferase-like (Major domain)"/>
    <property type="match status" value="1"/>
</dbReference>
<proteinExistence type="inferred from homology"/>
<dbReference type="EMBL" id="PFED01000070">
    <property type="protein sequence ID" value="PJE63043.1"/>
    <property type="molecule type" value="Genomic_DNA"/>
</dbReference>
<dbReference type="Pfam" id="PF00202">
    <property type="entry name" value="Aminotran_3"/>
    <property type="match status" value="1"/>
</dbReference>
<evidence type="ECO:0000313" key="6">
    <source>
        <dbReference type="EMBL" id="PJE63043.1"/>
    </source>
</evidence>
<evidence type="ECO:0000256" key="4">
    <source>
        <dbReference type="ARBA" id="ARBA00022898"/>
    </source>
</evidence>
<comment type="caution">
    <text evidence="6">The sequence shown here is derived from an EMBL/GenBank/DDBJ whole genome shotgun (WGS) entry which is preliminary data.</text>
</comment>